<protein>
    <submittedName>
        <fullName evidence="1">Uncharacterized protein</fullName>
    </submittedName>
</protein>
<dbReference type="AlphaFoldDB" id="A0A9P0CGY5"/>
<keyword evidence="2" id="KW-1185">Reference proteome</keyword>
<evidence type="ECO:0000313" key="1">
    <source>
        <dbReference type="EMBL" id="CAH1099105.1"/>
    </source>
</evidence>
<dbReference type="OrthoDB" id="6773878at2759"/>
<dbReference type="EMBL" id="OV651813">
    <property type="protein sequence ID" value="CAH1099105.1"/>
    <property type="molecule type" value="Genomic_DNA"/>
</dbReference>
<reference evidence="1" key="1">
    <citation type="submission" date="2022-01" db="EMBL/GenBank/DDBJ databases">
        <authorList>
            <person name="King R."/>
        </authorList>
    </citation>
    <scope>NUCLEOTIDE SEQUENCE</scope>
</reference>
<dbReference type="Proteomes" id="UP001153636">
    <property type="component" value="Chromosome 1"/>
</dbReference>
<accession>A0A9P0CGY5</accession>
<evidence type="ECO:0000313" key="2">
    <source>
        <dbReference type="Proteomes" id="UP001153636"/>
    </source>
</evidence>
<name>A0A9P0CGY5_9CUCU</name>
<proteinExistence type="predicted"/>
<gene>
    <name evidence="1" type="ORF">PSYICH_LOCUS297</name>
</gene>
<sequence>MAEVVIREKHRFGLSDNIIGISFHTTSSNTGLIQGACTRIERELGQTLLCLTSVVTYHQVVLKSRSFESSINMWASLDKKSYTTKLDKIRPVQGFIEEQRVKMINYLQNVLKDGSHPREDYKELLQLSLLYLGGWSQDEFSFRIPGDLHQARWMEKAIFALKIVLFAKQ</sequence>
<organism evidence="1 2">
    <name type="scientific">Psylliodes chrysocephalus</name>
    <dbReference type="NCBI Taxonomy" id="3402493"/>
    <lineage>
        <taxon>Eukaryota</taxon>
        <taxon>Metazoa</taxon>
        <taxon>Ecdysozoa</taxon>
        <taxon>Arthropoda</taxon>
        <taxon>Hexapoda</taxon>
        <taxon>Insecta</taxon>
        <taxon>Pterygota</taxon>
        <taxon>Neoptera</taxon>
        <taxon>Endopterygota</taxon>
        <taxon>Coleoptera</taxon>
        <taxon>Polyphaga</taxon>
        <taxon>Cucujiformia</taxon>
        <taxon>Chrysomeloidea</taxon>
        <taxon>Chrysomelidae</taxon>
        <taxon>Galerucinae</taxon>
        <taxon>Alticini</taxon>
        <taxon>Psylliodes</taxon>
    </lineage>
</organism>